<feature type="transmembrane region" description="Helical" evidence="10">
    <location>
        <begin position="317"/>
        <end position="337"/>
    </location>
</feature>
<evidence type="ECO:0000256" key="7">
    <source>
        <dbReference type="ARBA" id="ARBA00023224"/>
    </source>
</evidence>
<dbReference type="InterPro" id="IPR033479">
    <property type="entry name" value="dCache_1"/>
</dbReference>
<comment type="similarity">
    <text evidence="8">Belongs to the methyl-accepting chemotaxis (MCP) protein family.</text>
</comment>
<dbReference type="EMBL" id="WXEY01000037">
    <property type="protein sequence ID" value="MZP31396.1"/>
    <property type="molecule type" value="Genomic_DNA"/>
</dbReference>
<evidence type="ECO:0000256" key="1">
    <source>
        <dbReference type="ARBA" id="ARBA00004651"/>
    </source>
</evidence>
<dbReference type="GO" id="GO:0006935">
    <property type="term" value="P:chemotaxis"/>
    <property type="evidence" value="ECO:0007669"/>
    <property type="project" value="UniProtKB-KW"/>
</dbReference>
<dbReference type="CDD" id="cd06225">
    <property type="entry name" value="HAMP"/>
    <property type="match status" value="1"/>
</dbReference>
<dbReference type="InterPro" id="IPR004089">
    <property type="entry name" value="MCPsignal_dom"/>
</dbReference>
<reference evidence="13 14" key="1">
    <citation type="submission" date="2020-01" db="EMBL/GenBank/DDBJ databases">
        <title>Whole-genome sequence of Heliobacterium undosum DSM 13378.</title>
        <authorList>
            <person name="Kyndt J.A."/>
            <person name="Meyer T.E."/>
        </authorList>
    </citation>
    <scope>NUCLEOTIDE SEQUENCE [LARGE SCALE GENOMIC DNA]</scope>
    <source>
        <strain evidence="13 14">DSM 13378</strain>
    </source>
</reference>
<keyword evidence="14" id="KW-1185">Reference proteome</keyword>
<evidence type="ECO:0000256" key="10">
    <source>
        <dbReference type="SAM" id="Phobius"/>
    </source>
</evidence>
<dbReference type="Gene3D" id="6.10.340.10">
    <property type="match status" value="1"/>
</dbReference>
<dbReference type="CDD" id="cd12912">
    <property type="entry name" value="PDC2_MCP_like"/>
    <property type="match status" value="1"/>
</dbReference>
<dbReference type="Gene3D" id="3.30.450.20">
    <property type="entry name" value="PAS domain"/>
    <property type="match status" value="1"/>
</dbReference>
<evidence type="ECO:0000259" key="11">
    <source>
        <dbReference type="PROSITE" id="PS50111"/>
    </source>
</evidence>
<keyword evidence="5 10" id="KW-1133">Transmembrane helix</keyword>
<dbReference type="GO" id="GO:0007165">
    <property type="term" value="P:signal transduction"/>
    <property type="evidence" value="ECO:0007669"/>
    <property type="project" value="UniProtKB-KW"/>
</dbReference>
<comment type="subcellular location">
    <subcellularLocation>
        <location evidence="1">Cell membrane</location>
        <topology evidence="1">Multi-pass membrane protein</topology>
    </subcellularLocation>
</comment>
<dbReference type="Gene3D" id="1.10.287.950">
    <property type="entry name" value="Methyl-accepting chemotaxis protein"/>
    <property type="match status" value="1"/>
</dbReference>
<dbReference type="SMART" id="SM00283">
    <property type="entry name" value="MA"/>
    <property type="match status" value="1"/>
</dbReference>
<dbReference type="PANTHER" id="PTHR32089">
    <property type="entry name" value="METHYL-ACCEPTING CHEMOTAXIS PROTEIN MCPB"/>
    <property type="match status" value="1"/>
</dbReference>
<dbReference type="PROSITE" id="PS50111">
    <property type="entry name" value="CHEMOTAXIS_TRANSDUC_2"/>
    <property type="match status" value="1"/>
</dbReference>
<keyword evidence="7 9" id="KW-0807">Transducer</keyword>
<evidence type="ECO:0000256" key="4">
    <source>
        <dbReference type="ARBA" id="ARBA00022692"/>
    </source>
</evidence>
<gene>
    <name evidence="13" type="ORF">GTO91_17005</name>
</gene>
<dbReference type="InterPro" id="IPR003660">
    <property type="entry name" value="HAMP_dom"/>
</dbReference>
<comment type="caution">
    <text evidence="13">The sequence shown here is derived from an EMBL/GenBank/DDBJ whole genome shotgun (WGS) entry which is preliminary data.</text>
</comment>
<feature type="domain" description="Methyl-accepting transducer" evidence="11">
    <location>
        <begin position="406"/>
        <end position="674"/>
    </location>
</feature>
<keyword evidence="4 10" id="KW-0812">Transmembrane</keyword>
<keyword evidence="3" id="KW-0145">Chemotaxis</keyword>
<dbReference type="Pfam" id="PF00672">
    <property type="entry name" value="HAMP"/>
    <property type="match status" value="1"/>
</dbReference>
<evidence type="ECO:0000259" key="12">
    <source>
        <dbReference type="PROSITE" id="PS50885"/>
    </source>
</evidence>
<dbReference type="GO" id="GO:0005886">
    <property type="term" value="C:plasma membrane"/>
    <property type="evidence" value="ECO:0007669"/>
    <property type="project" value="UniProtKB-SubCell"/>
</dbReference>
<keyword evidence="2" id="KW-1003">Cell membrane</keyword>
<dbReference type="CDD" id="cd18773">
    <property type="entry name" value="PDC1_HK_sensor"/>
    <property type="match status" value="1"/>
</dbReference>
<evidence type="ECO:0000313" key="14">
    <source>
        <dbReference type="Proteomes" id="UP000463470"/>
    </source>
</evidence>
<accession>A0A845L6S3</accession>
<protein>
    <submittedName>
        <fullName evidence="13">HAMP domain-containing protein</fullName>
    </submittedName>
</protein>
<dbReference type="AlphaFoldDB" id="A0A845L6S3"/>
<dbReference type="SUPFAM" id="SSF103190">
    <property type="entry name" value="Sensory domain-like"/>
    <property type="match status" value="1"/>
</dbReference>
<dbReference type="PANTHER" id="PTHR32089:SF112">
    <property type="entry name" value="LYSOZYME-LIKE PROTEIN-RELATED"/>
    <property type="match status" value="1"/>
</dbReference>
<evidence type="ECO:0000256" key="5">
    <source>
        <dbReference type="ARBA" id="ARBA00022989"/>
    </source>
</evidence>
<dbReference type="PROSITE" id="PS50885">
    <property type="entry name" value="HAMP"/>
    <property type="match status" value="1"/>
</dbReference>
<evidence type="ECO:0000313" key="13">
    <source>
        <dbReference type="EMBL" id="MZP31396.1"/>
    </source>
</evidence>
<name>A0A845L6S3_9FIRM</name>
<feature type="domain" description="HAMP" evidence="12">
    <location>
        <begin position="335"/>
        <end position="387"/>
    </location>
</feature>
<dbReference type="SMART" id="SM00304">
    <property type="entry name" value="HAMP"/>
    <property type="match status" value="1"/>
</dbReference>
<evidence type="ECO:0000256" key="8">
    <source>
        <dbReference type="ARBA" id="ARBA00029447"/>
    </source>
</evidence>
<dbReference type="OrthoDB" id="1062at2"/>
<dbReference type="InterPro" id="IPR029151">
    <property type="entry name" value="Sensor-like_sf"/>
</dbReference>
<organism evidence="13 14">
    <name type="scientific">Heliomicrobium undosum</name>
    <dbReference type="NCBI Taxonomy" id="121734"/>
    <lineage>
        <taxon>Bacteria</taxon>
        <taxon>Bacillati</taxon>
        <taxon>Bacillota</taxon>
        <taxon>Clostridia</taxon>
        <taxon>Eubacteriales</taxon>
        <taxon>Heliobacteriaceae</taxon>
        <taxon>Heliomicrobium</taxon>
    </lineage>
</organism>
<proteinExistence type="inferred from homology"/>
<evidence type="ECO:0000256" key="3">
    <source>
        <dbReference type="ARBA" id="ARBA00022500"/>
    </source>
</evidence>
<dbReference type="RefSeq" id="WP_161259910.1">
    <property type="nucleotide sequence ID" value="NZ_WXEY01000037.1"/>
</dbReference>
<feature type="transmembrane region" description="Helical" evidence="10">
    <location>
        <begin position="7"/>
        <end position="31"/>
    </location>
</feature>
<evidence type="ECO:0000256" key="2">
    <source>
        <dbReference type="ARBA" id="ARBA00022475"/>
    </source>
</evidence>
<dbReference type="Proteomes" id="UP000463470">
    <property type="component" value="Unassembled WGS sequence"/>
</dbReference>
<dbReference type="Pfam" id="PF02743">
    <property type="entry name" value="dCache_1"/>
    <property type="match status" value="1"/>
</dbReference>
<dbReference type="Pfam" id="PF00015">
    <property type="entry name" value="MCPsignal"/>
    <property type="match status" value="1"/>
</dbReference>
<dbReference type="SUPFAM" id="SSF58104">
    <property type="entry name" value="Methyl-accepting chemotaxis protein (MCP) signaling domain"/>
    <property type="match status" value="1"/>
</dbReference>
<sequence>MRSIRTRVLFMTMLLVIVPFLVYNIIGYGMLENDFSRYAKDKNEAYATMIAGNVKTYLEKAYSVSDVLAKSGDITAFQPEMQKKALIAAIQSNPYFELFFIQGTDGMQTARSSGNLGDRSNRWWFKKIMKEPDKPFITPSYFSMTGNVAVSSVILPIRQDGNLVGVFGADLKLGALQDFVEQMNQGEGQFAFILDGDGVVVAHPDRKQLAEAYNYKTMTYKVLVKDSQGNAVFDANGNQKVEERPIDAPPALKQAVERALAGETDAFAYSDSRGKGYVAAFSPVELPGYSSRWAVISVQEQSAAMAVVRSFLLKNTWLAILIVLAAIAVAFRIAGGITRPIERIERKIKEIAGGNLTEQVAVTGDDELSRLAANVNHMAENMRDLVKAIQDRSQQVARASETCLNRSEECFGSMDQVVGSITDISRATGAGENHSENVFEAFQEIYREMQAVATEIERTVSFSRKTAEISRQGAQEMETVVSDIEGLHSFNRSMNAIIAQSEASAQEIGRILEMISGIAGQTNLLSLNAAIEAARAGEQGKGFAVVAGEIKKLAEQTAKATEDITQLIDKTQSNLRKAVQAIGESASRMEQGTGRVMGASRTFALIAEMVLEMENNLAMMAASYREIVDKNDRHVSRLVDTSRTISDSLGTIALAGEEQSDAIGTIVESAEELSKMSHELLHQVSRFRIE</sequence>
<evidence type="ECO:0000256" key="6">
    <source>
        <dbReference type="ARBA" id="ARBA00023136"/>
    </source>
</evidence>
<keyword evidence="6 10" id="KW-0472">Membrane</keyword>
<evidence type="ECO:0000256" key="9">
    <source>
        <dbReference type="PROSITE-ProRule" id="PRU00284"/>
    </source>
</evidence>